<dbReference type="Proteomes" id="UP000323426">
    <property type="component" value="Unassembled WGS sequence"/>
</dbReference>
<keyword evidence="4" id="KW-1185">Reference proteome</keyword>
<dbReference type="SUPFAM" id="SSF101898">
    <property type="entry name" value="NHL repeat"/>
    <property type="match status" value="1"/>
</dbReference>
<dbReference type="InterPro" id="IPR000601">
    <property type="entry name" value="PKD_dom"/>
</dbReference>
<dbReference type="Pfam" id="PF25778">
    <property type="entry name" value="DUF7948"/>
    <property type="match status" value="1"/>
</dbReference>
<evidence type="ECO:0000256" key="1">
    <source>
        <dbReference type="SAM" id="SignalP"/>
    </source>
</evidence>
<dbReference type="InterPro" id="IPR035986">
    <property type="entry name" value="PKD_dom_sf"/>
</dbReference>
<dbReference type="InterPro" id="IPR026444">
    <property type="entry name" value="Secre_tail"/>
</dbReference>
<comment type="caution">
    <text evidence="3">The sequence shown here is derived from an EMBL/GenBank/DDBJ whole genome shotgun (WGS) entry which is preliminary data.</text>
</comment>
<evidence type="ECO:0000313" key="3">
    <source>
        <dbReference type="EMBL" id="KAA5548278.1"/>
    </source>
</evidence>
<protein>
    <submittedName>
        <fullName evidence="3">T9SS type B sorting domain-containing protein</fullName>
    </submittedName>
</protein>
<dbReference type="SMART" id="SM00089">
    <property type="entry name" value="PKD"/>
    <property type="match status" value="1"/>
</dbReference>
<dbReference type="InterPro" id="IPR057708">
    <property type="entry name" value="DUF7948"/>
</dbReference>
<dbReference type="NCBIfam" id="TIGR04131">
    <property type="entry name" value="Bac_Flav_CTERM"/>
    <property type="match status" value="1"/>
</dbReference>
<evidence type="ECO:0000259" key="2">
    <source>
        <dbReference type="PROSITE" id="PS50093"/>
    </source>
</evidence>
<dbReference type="CDD" id="cd00146">
    <property type="entry name" value="PKD"/>
    <property type="match status" value="1"/>
</dbReference>
<sequence>MRPVFLFMLLLFFFTSVKANEPVKGKAIAFIQNKNQWQQQILFTANLPQGWLFLEQNQLTYNFLEPAYFNIEDNPAEISAKKESFKGHAFRIKFVGANPQAKVTAASKLPGYRNYFIGREAATWATGVPAFEEITYAGLFPNIDLHLYQAGNNLKYDYVVAPRGQISLIRMQYDGVNKLALQNGRLNIQTSVNEIIEEKPYAYQIINGIKKEIPCVFTLAQNTVGFKVTGPYNPNLPLIIDPEVIFVTYAGASSGLSANCATGDAAGNVYFASRTLGLIYPVSPGAYQTQRRGNNNAITKLTPDGKTLVYATYLGGSGNDEYPLSLVVNPQNELIILGHTSSFDFPVSATALDKTLGGARDYFVSRLSADGTTLVASTLLGGGEEEGGVIGSTPAKLALDGTGNIYVGGCTQSFDFRIVNGFQSARKGGVDGIVCKLNSSLTTLIWSTFIGGEAEDLIYDIKVGSAGNIYVAGGTTSAEFPTTNGVVQKTRLSQRDGFLAIIGPTGNQLQAATYLGTRQNDFVKALDIDKDGNIYAAGYTNGSYPITPGTYGTANSTGGYFIHKLNGTLTGTAFSTHLGSNNTFVEKAPTAFRVNACGNIYLAGYGLTAAPLSADALEQTSKTMSVCHLDTDAKRLVYGSYLGGTETQAHTHLANSSLITEDGVLYQIECTYSRDQPVTAGAYDGTYFSSPDGAVTKFKFTPVLINQVKALAEAPPVSCAPYTVSFKNNSEHGLTYTWNFNDNSPNSNEANPSHTFQQPGNYRVKLLALNPASCIPRDSVFINVVVAEPLTPALPQEVLYLCNQQLTLDAGNPGFNYLWSTGATTQNITVAEPGTYTVKISLGACQITDSITVASPLPKLEVPTIFTPNQDGRNDYFVIRNSGVNTKLKIYNRWGHLVYQSNNYQNDWDGRNVTQGTYFYHVESAENCTTKKGWLEIVW</sequence>
<organism evidence="3 4">
    <name type="scientific">Adhaeribacter rhizoryzae</name>
    <dbReference type="NCBI Taxonomy" id="2607907"/>
    <lineage>
        <taxon>Bacteria</taxon>
        <taxon>Pseudomonadati</taxon>
        <taxon>Bacteroidota</taxon>
        <taxon>Cytophagia</taxon>
        <taxon>Cytophagales</taxon>
        <taxon>Hymenobacteraceae</taxon>
        <taxon>Adhaeribacter</taxon>
    </lineage>
</organism>
<dbReference type="Pfam" id="PF18911">
    <property type="entry name" value="PKD_4"/>
    <property type="match status" value="1"/>
</dbReference>
<dbReference type="NCBIfam" id="TIGR04183">
    <property type="entry name" value="Por_Secre_tail"/>
    <property type="match status" value="1"/>
</dbReference>
<feature type="domain" description="PKD" evidence="2">
    <location>
        <begin position="735"/>
        <end position="773"/>
    </location>
</feature>
<dbReference type="InterPro" id="IPR013783">
    <property type="entry name" value="Ig-like_fold"/>
</dbReference>
<dbReference type="RefSeq" id="WP_150087410.1">
    <property type="nucleotide sequence ID" value="NZ_VWSF01000003.1"/>
</dbReference>
<accession>A0A5M6DL70</accession>
<dbReference type="InterPro" id="IPR010620">
    <property type="entry name" value="SBBP_repeat"/>
</dbReference>
<proteinExistence type="predicted"/>
<dbReference type="EMBL" id="VWSF01000003">
    <property type="protein sequence ID" value="KAA5548278.1"/>
    <property type="molecule type" value="Genomic_DNA"/>
</dbReference>
<name>A0A5M6DL70_9BACT</name>
<dbReference type="Pfam" id="PF13585">
    <property type="entry name" value="CHU_C"/>
    <property type="match status" value="1"/>
</dbReference>
<dbReference type="PROSITE" id="PS50093">
    <property type="entry name" value="PKD"/>
    <property type="match status" value="1"/>
</dbReference>
<dbReference type="PANTHER" id="PTHR35580">
    <property type="entry name" value="CELL SURFACE GLYCOPROTEIN (S-LAYER PROTEIN)-LIKE PROTEIN"/>
    <property type="match status" value="1"/>
</dbReference>
<reference evidence="3 4" key="1">
    <citation type="submission" date="2019-09" db="EMBL/GenBank/DDBJ databases">
        <title>Genome sequence and assembly of Adhaeribacter sp.</title>
        <authorList>
            <person name="Chhetri G."/>
        </authorList>
    </citation>
    <scope>NUCLEOTIDE SEQUENCE [LARGE SCALE GENOMIC DNA]</scope>
    <source>
        <strain evidence="3 4">DK36</strain>
    </source>
</reference>
<dbReference type="Pfam" id="PF06739">
    <property type="entry name" value="SBBP"/>
    <property type="match status" value="1"/>
</dbReference>
<dbReference type="PANTHER" id="PTHR35580:SF1">
    <property type="entry name" value="PHYTASE-LIKE DOMAIN-CONTAINING PROTEIN"/>
    <property type="match status" value="1"/>
</dbReference>
<dbReference type="InterPro" id="IPR026341">
    <property type="entry name" value="T9SS_type_B"/>
</dbReference>
<dbReference type="AlphaFoldDB" id="A0A5M6DL70"/>
<dbReference type="InterPro" id="IPR052918">
    <property type="entry name" value="Motility_Chemotaxis_Reg"/>
</dbReference>
<keyword evidence="1" id="KW-0732">Signal</keyword>
<dbReference type="Gene3D" id="2.60.40.10">
    <property type="entry name" value="Immunoglobulins"/>
    <property type="match status" value="1"/>
</dbReference>
<dbReference type="InterPro" id="IPR022409">
    <property type="entry name" value="PKD/Chitinase_dom"/>
</dbReference>
<feature type="signal peptide" evidence="1">
    <location>
        <begin position="1"/>
        <end position="19"/>
    </location>
</feature>
<evidence type="ECO:0000313" key="4">
    <source>
        <dbReference type="Proteomes" id="UP000323426"/>
    </source>
</evidence>
<gene>
    <name evidence="3" type="ORF">F0145_06005</name>
</gene>
<feature type="chain" id="PRO_5024386854" evidence="1">
    <location>
        <begin position="20"/>
        <end position="939"/>
    </location>
</feature>
<dbReference type="SUPFAM" id="SSF49299">
    <property type="entry name" value="PKD domain"/>
    <property type="match status" value="1"/>
</dbReference>